<reference evidence="1 2" key="1">
    <citation type="submission" date="2024-04" db="EMBL/GenBank/DDBJ databases">
        <title>genome sequences of Mucor flavus KT1a and Helicostylum pulchrum KT1b strains isolation_sourced from the surface of a dry-aged beef.</title>
        <authorList>
            <person name="Toyotome T."/>
            <person name="Hosono M."/>
            <person name="Torimaru M."/>
            <person name="Fukuda K."/>
            <person name="Mikami N."/>
        </authorList>
    </citation>
    <scope>NUCLEOTIDE SEQUENCE [LARGE SCALE GENOMIC DNA]</scope>
    <source>
        <strain evidence="1 2">KT1b</strain>
    </source>
</reference>
<sequence length="76" mass="9027">MYSVIKSKFKINIFIDKKRVTRPSFFKRHWLCPNHKHDRMDNVLEIMVGLMIVGLIRRTQNTAVFVTNRTYSNSIA</sequence>
<evidence type="ECO:0000313" key="2">
    <source>
        <dbReference type="Proteomes" id="UP001476247"/>
    </source>
</evidence>
<proteinExistence type="predicted"/>
<dbReference type="Proteomes" id="UP001476247">
    <property type="component" value="Unassembled WGS sequence"/>
</dbReference>
<accession>A0ABP9Y490</accession>
<name>A0ABP9Y490_9FUNG</name>
<comment type="caution">
    <text evidence="1">The sequence shown here is derived from an EMBL/GenBank/DDBJ whole genome shotgun (WGS) entry which is preliminary data.</text>
</comment>
<organism evidence="1 2">
    <name type="scientific">Helicostylum pulchrum</name>
    <dbReference type="NCBI Taxonomy" id="562976"/>
    <lineage>
        <taxon>Eukaryota</taxon>
        <taxon>Fungi</taxon>
        <taxon>Fungi incertae sedis</taxon>
        <taxon>Mucoromycota</taxon>
        <taxon>Mucoromycotina</taxon>
        <taxon>Mucoromycetes</taxon>
        <taxon>Mucorales</taxon>
        <taxon>Mucorineae</taxon>
        <taxon>Mucoraceae</taxon>
        <taxon>Helicostylum</taxon>
    </lineage>
</organism>
<keyword evidence="2" id="KW-1185">Reference proteome</keyword>
<evidence type="ECO:0000313" key="1">
    <source>
        <dbReference type="EMBL" id="GAA5801810.1"/>
    </source>
</evidence>
<protein>
    <submittedName>
        <fullName evidence="1">Uncharacterized protein</fullName>
    </submittedName>
</protein>
<dbReference type="EMBL" id="BAABUJ010000020">
    <property type="protein sequence ID" value="GAA5801810.1"/>
    <property type="molecule type" value="Genomic_DNA"/>
</dbReference>
<gene>
    <name evidence="1" type="ORF">HPULCUR_007264</name>
</gene>